<dbReference type="PANTHER" id="PTHR44688:SF16">
    <property type="entry name" value="DNA-BINDING TRANSCRIPTIONAL ACTIVATOR DEVR_DOSR"/>
    <property type="match status" value="1"/>
</dbReference>
<dbReference type="EMBL" id="JAUSTY010000008">
    <property type="protein sequence ID" value="MDQ0166290.1"/>
    <property type="molecule type" value="Genomic_DNA"/>
</dbReference>
<dbReference type="InterPro" id="IPR027417">
    <property type="entry name" value="P-loop_NTPase"/>
</dbReference>
<dbReference type="SUPFAM" id="SSF46894">
    <property type="entry name" value="C-terminal effector domain of the bipartite response regulators"/>
    <property type="match status" value="1"/>
</dbReference>
<dbReference type="PANTHER" id="PTHR44688">
    <property type="entry name" value="DNA-BINDING TRANSCRIPTIONAL ACTIVATOR DEVR_DOSR"/>
    <property type="match status" value="1"/>
</dbReference>
<keyword evidence="6" id="KW-1185">Reference proteome</keyword>
<keyword evidence="2" id="KW-0238">DNA-binding</keyword>
<comment type="caution">
    <text evidence="5">The sequence shown here is derived from an EMBL/GenBank/DDBJ whole genome shotgun (WGS) entry which is preliminary data.</text>
</comment>
<protein>
    <submittedName>
        <fullName evidence="5">LuxR family maltose regulon positive regulatory protein</fullName>
    </submittedName>
</protein>
<dbReference type="Pfam" id="PF00196">
    <property type="entry name" value="GerE"/>
    <property type="match status" value="1"/>
</dbReference>
<dbReference type="InterPro" id="IPR041617">
    <property type="entry name" value="TPR_MalT"/>
</dbReference>
<dbReference type="Gene3D" id="1.25.40.10">
    <property type="entry name" value="Tetratricopeptide repeat domain"/>
    <property type="match status" value="1"/>
</dbReference>
<sequence length="869" mass="99912">MEKKDLFSSRILKTKLHIPGSRSKMIPRPFLYEKLQAAAKEKLTVVLAPAGFGKSTLLSQWIRESNTPSGWVSLDKNDNDPVRFWEYFISALNVYQAGFGQNTLLVLRSAGHSDPELYMYTLLEELEQIKEPMVIVLDDFHEITSSAVHQGMSILLQHLPQQLHIMLSTRQEPIFPRHKLRVRNELTEIGMTDLRFTAKELQHFFNDVLEFNLSLENVLLLQKSTEGWAAGAQLAALSMNGDYQPANSLISTLSGNMGYISEYLEAEVLEQHPHEVQLFLVKTSLLKRMNGFLCDALTGQGNGHVMLQHLEKNNAFIIPLDHEQTWYRYHHLFADLLQSKLYKIFPKEVQELHRQASQWYAQNGFSIEAIEHAFEAQDYELAATFIDQEAPYLLKKAEMDTLLRWLERFPPGWVNQRSMLSLIKACCLAVSGQLDKAGALLQLQQEKISSEASLSIQSKNELLAEVDAISGYISLVKGEHQTVIELFSSSGQKQDKVSRFFEVGLELNTYEATPIRGVLGFKGALTKVKEVYPELRKLFWNRGLAITGYGSVIMSELLYEFNDMEQTEYFVLRGIELGKKYQNIGILVPTYITYVRYQIAQGHINKAFKIVGELEHHITSEFTESSHLSHWITVLKALQALIWIREGNRKEVYRWLKKSPMSIHDVHTSHKEFEQFIRVRAYLRVGETKEAFKLLERLKEMTESEERLGSQIETFLLLGIGYHLEMDEIQAQYHIEQALRLAEPEGYVRLFLDEEKELAPLLTKVVRKKEKDVSPEENKSLNYARFLLEHMMVETDSRISNKLNVIEPLTAREEEVLSLIDKGFTNKEIAYSLDLSEGTVKGYCHKIFAKLQVTNRTQAMAKLREMRAP</sequence>
<feature type="domain" description="HTH luxR-type" evidence="4">
    <location>
        <begin position="802"/>
        <end position="867"/>
    </location>
</feature>
<name>A0ABT9W096_9BACI</name>
<evidence type="ECO:0000256" key="1">
    <source>
        <dbReference type="ARBA" id="ARBA00023015"/>
    </source>
</evidence>
<evidence type="ECO:0000256" key="2">
    <source>
        <dbReference type="ARBA" id="ARBA00023125"/>
    </source>
</evidence>
<evidence type="ECO:0000259" key="4">
    <source>
        <dbReference type="PROSITE" id="PS50043"/>
    </source>
</evidence>
<dbReference type="SUPFAM" id="SSF52540">
    <property type="entry name" value="P-loop containing nucleoside triphosphate hydrolases"/>
    <property type="match status" value="1"/>
</dbReference>
<keyword evidence="1" id="KW-0805">Transcription regulation</keyword>
<dbReference type="InterPro" id="IPR059106">
    <property type="entry name" value="WHD_MalT"/>
</dbReference>
<dbReference type="CDD" id="cd06170">
    <property type="entry name" value="LuxR_C_like"/>
    <property type="match status" value="1"/>
</dbReference>
<reference evidence="5 6" key="1">
    <citation type="submission" date="2023-07" db="EMBL/GenBank/DDBJ databases">
        <title>Genomic Encyclopedia of Type Strains, Phase IV (KMG-IV): sequencing the most valuable type-strain genomes for metagenomic binning, comparative biology and taxonomic classification.</title>
        <authorList>
            <person name="Goeker M."/>
        </authorList>
    </citation>
    <scope>NUCLEOTIDE SEQUENCE [LARGE SCALE GENOMIC DNA]</scope>
    <source>
        <strain evidence="5 6">DSM 12751</strain>
    </source>
</reference>
<dbReference type="Pfam" id="PF25873">
    <property type="entry name" value="WHD_MalT"/>
    <property type="match status" value="1"/>
</dbReference>
<dbReference type="Proteomes" id="UP001235840">
    <property type="component" value="Unassembled WGS sequence"/>
</dbReference>
<dbReference type="Gene3D" id="3.40.50.300">
    <property type="entry name" value="P-loop containing nucleotide triphosphate hydrolases"/>
    <property type="match status" value="1"/>
</dbReference>
<evidence type="ECO:0000256" key="3">
    <source>
        <dbReference type="ARBA" id="ARBA00023163"/>
    </source>
</evidence>
<organism evidence="5 6">
    <name type="scientific">Caldalkalibacillus horti</name>
    <dbReference type="NCBI Taxonomy" id="77523"/>
    <lineage>
        <taxon>Bacteria</taxon>
        <taxon>Bacillati</taxon>
        <taxon>Bacillota</taxon>
        <taxon>Bacilli</taxon>
        <taxon>Bacillales</taxon>
        <taxon>Bacillaceae</taxon>
        <taxon>Caldalkalibacillus</taxon>
    </lineage>
</organism>
<evidence type="ECO:0000313" key="5">
    <source>
        <dbReference type="EMBL" id="MDQ0166290.1"/>
    </source>
</evidence>
<dbReference type="InterPro" id="IPR036388">
    <property type="entry name" value="WH-like_DNA-bd_sf"/>
</dbReference>
<dbReference type="InterPro" id="IPR011990">
    <property type="entry name" value="TPR-like_helical_dom_sf"/>
</dbReference>
<gene>
    <name evidence="5" type="ORF">J2S11_002194</name>
</gene>
<dbReference type="SUPFAM" id="SSF48452">
    <property type="entry name" value="TPR-like"/>
    <property type="match status" value="1"/>
</dbReference>
<evidence type="ECO:0000313" key="6">
    <source>
        <dbReference type="Proteomes" id="UP001235840"/>
    </source>
</evidence>
<dbReference type="SMART" id="SM00421">
    <property type="entry name" value="HTH_LUXR"/>
    <property type="match status" value="1"/>
</dbReference>
<dbReference type="Gene3D" id="1.10.10.10">
    <property type="entry name" value="Winged helix-like DNA-binding domain superfamily/Winged helix DNA-binding domain"/>
    <property type="match status" value="1"/>
</dbReference>
<dbReference type="InterPro" id="IPR016032">
    <property type="entry name" value="Sig_transdc_resp-reg_C-effctor"/>
</dbReference>
<proteinExistence type="predicted"/>
<dbReference type="InterPro" id="IPR000792">
    <property type="entry name" value="Tscrpt_reg_LuxR_C"/>
</dbReference>
<dbReference type="PROSITE" id="PS50043">
    <property type="entry name" value="HTH_LUXR_2"/>
    <property type="match status" value="1"/>
</dbReference>
<dbReference type="RefSeq" id="WP_307394378.1">
    <property type="nucleotide sequence ID" value="NZ_BAAADK010000020.1"/>
</dbReference>
<accession>A0ABT9W096</accession>
<dbReference type="PRINTS" id="PR00038">
    <property type="entry name" value="HTHLUXR"/>
</dbReference>
<keyword evidence="3" id="KW-0804">Transcription</keyword>
<dbReference type="Pfam" id="PF17874">
    <property type="entry name" value="TPR_MalT"/>
    <property type="match status" value="1"/>
</dbReference>